<dbReference type="BioCyc" id="CBUR1055526:G10QW-996-MONOMER"/>
<gene>
    <name evidence="9" type="ORF">BKIR_c87_4097</name>
</gene>
<reference evidence="9 10" key="1">
    <citation type="submission" date="2011-09" db="EMBL/GenBank/DDBJ databases">
        <authorList>
            <person name="Carlier A."/>
        </authorList>
    </citation>
    <scope>NUCLEOTIDE SEQUENCE [LARGE SCALE GENOMIC DNA]</scope>
    <source>
        <strain evidence="9 10">UZHbot1</strain>
    </source>
</reference>
<dbReference type="AlphaFoldDB" id="G4MIR5"/>
<dbReference type="InterPro" id="IPR005771">
    <property type="entry name" value="GalU_uridylyltTrfase_bac/arc"/>
</dbReference>
<evidence type="ECO:0000256" key="6">
    <source>
        <dbReference type="ARBA" id="ARBA00048128"/>
    </source>
</evidence>
<dbReference type="EMBL" id="CAFE01000273">
    <property type="protein sequence ID" value="CCD41044.1"/>
    <property type="molecule type" value="Genomic_DNA"/>
</dbReference>
<dbReference type="SUPFAM" id="SSF53448">
    <property type="entry name" value="Nucleotide-diphospho-sugar transferases"/>
    <property type="match status" value="1"/>
</dbReference>
<evidence type="ECO:0000313" key="10">
    <source>
        <dbReference type="Proteomes" id="UP000003511"/>
    </source>
</evidence>
<feature type="domain" description="Nucleotidyl transferase" evidence="8">
    <location>
        <begin position="11"/>
        <end position="266"/>
    </location>
</feature>
<dbReference type="Proteomes" id="UP000003511">
    <property type="component" value="Unassembled WGS sequence"/>
</dbReference>
<evidence type="ECO:0000256" key="2">
    <source>
        <dbReference type="ARBA" id="ARBA00012415"/>
    </source>
</evidence>
<evidence type="ECO:0000256" key="3">
    <source>
        <dbReference type="ARBA" id="ARBA00019048"/>
    </source>
</evidence>
<dbReference type="EC" id="2.7.7.9" evidence="2 7"/>
<dbReference type="Pfam" id="PF00483">
    <property type="entry name" value="NTP_transferase"/>
    <property type="match status" value="1"/>
</dbReference>
<dbReference type="GO" id="GO:0006011">
    <property type="term" value="P:UDP-alpha-D-glucose metabolic process"/>
    <property type="evidence" value="ECO:0007669"/>
    <property type="project" value="InterPro"/>
</dbReference>
<evidence type="ECO:0000313" key="9">
    <source>
        <dbReference type="EMBL" id="CCD41044.1"/>
    </source>
</evidence>
<dbReference type="CDD" id="cd02541">
    <property type="entry name" value="UGPase_prokaryotic"/>
    <property type="match status" value="1"/>
</dbReference>
<evidence type="ECO:0000259" key="8">
    <source>
        <dbReference type="Pfam" id="PF00483"/>
    </source>
</evidence>
<keyword evidence="10" id="KW-1185">Reference proteome</keyword>
<comment type="catalytic activity">
    <reaction evidence="6 7">
        <text>alpha-D-glucose 1-phosphate + UTP + H(+) = UDP-alpha-D-glucose + diphosphate</text>
        <dbReference type="Rhea" id="RHEA:19889"/>
        <dbReference type="ChEBI" id="CHEBI:15378"/>
        <dbReference type="ChEBI" id="CHEBI:33019"/>
        <dbReference type="ChEBI" id="CHEBI:46398"/>
        <dbReference type="ChEBI" id="CHEBI:58601"/>
        <dbReference type="ChEBI" id="CHEBI:58885"/>
        <dbReference type="EC" id="2.7.7.9"/>
    </reaction>
</comment>
<dbReference type="GO" id="GO:0003983">
    <property type="term" value="F:UTP:glucose-1-phosphate uridylyltransferase activity"/>
    <property type="evidence" value="ECO:0007669"/>
    <property type="project" value="UniProtKB-EC"/>
</dbReference>
<keyword evidence="5 7" id="KW-0548">Nucleotidyltransferase</keyword>
<dbReference type="InterPro" id="IPR029044">
    <property type="entry name" value="Nucleotide-diphossugar_trans"/>
</dbReference>
<dbReference type="PANTHER" id="PTHR43197">
    <property type="entry name" value="UTP--GLUCOSE-1-PHOSPHATE URIDYLYLTRANSFERASE"/>
    <property type="match status" value="1"/>
</dbReference>
<evidence type="ECO:0000256" key="7">
    <source>
        <dbReference type="RuleBase" id="RU361259"/>
    </source>
</evidence>
<accession>G4MIR5</accession>
<dbReference type="PANTHER" id="PTHR43197:SF1">
    <property type="entry name" value="UTP--GLUCOSE-1-PHOSPHATE URIDYLYLTRANSFERASE"/>
    <property type="match status" value="1"/>
</dbReference>
<sequence>MLKVTKAVFPVAGLGTRFLPATKASPKEMLPVVDKPLIQYAVEEAMAAGITEMIFVTGRSKRAIEDHFDKSYEIEAELEARGKAKLLELVRSIKPSHVDCFYVRQAEALGLGHAVLCAEKLVGDNPFAVILADDLLYGKPPVMSQMIEVFDHYHSSVIGVEEIPPEDSKSYGIIDGKEWEDNIFKLSGIVEKPEPAVAPSNLGVVGRYVLKPRIFDHIRALKPGAGGELQLTDAIQSLLSDEQVLAYKYHGTRFDCGSKLGYLKATVEFALRHPEVKAEFEEYLRNRAPILEG</sequence>
<dbReference type="STRING" id="1055526.BKIR_c87_4097"/>
<proteinExistence type="inferred from homology"/>
<name>G4MIR5_9BURK</name>
<evidence type="ECO:0000256" key="1">
    <source>
        <dbReference type="ARBA" id="ARBA00006890"/>
    </source>
</evidence>
<organism evidence="9 10">
    <name type="scientific">Candidatus Paraburkholderia kirkii UZHbot1</name>
    <dbReference type="NCBI Taxonomy" id="1055526"/>
    <lineage>
        <taxon>Bacteria</taxon>
        <taxon>Pseudomonadati</taxon>
        <taxon>Pseudomonadota</taxon>
        <taxon>Betaproteobacteria</taxon>
        <taxon>Burkholderiales</taxon>
        <taxon>Burkholderiaceae</taxon>
        <taxon>Paraburkholderia</taxon>
    </lineage>
</organism>
<dbReference type="NCBIfam" id="TIGR01099">
    <property type="entry name" value="galU"/>
    <property type="match status" value="1"/>
</dbReference>
<evidence type="ECO:0000256" key="4">
    <source>
        <dbReference type="ARBA" id="ARBA00022679"/>
    </source>
</evidence>
<dbReference type="InterPro" id="IPR005835">
    <property type="entry name" value="NTP_transferase_dom"/>
</dbReference>
<protein>
    <recommendedName>
        <fullName evidence="3 7">UTP--glucose-1-phosphate uridylyltransferase</fullName>
        <ecNumber evidence="2 7">2.7.7.9</ecNumber>
    </recommendedName>
    <alternativeName>
        <fullName evidence="7">UDP-glucose pyrophosphorylase</fullName>
    </alternativeName>
</protein>
<dbReference type="Gene3D" id="3.90.550.10">
    <property type="entry name" value="Spore Coat Polysaccharide Biosynthesis Protein SpsA, Chain A"/>
    <property type="match status" value="1"/>
</dbReference>
<comment type="similarity">
    <text evidence="1 7">Belongs to the UDPGP type 2 family.</text>
</comment>
<evidence type="ECO:0000256" key="5">
    <source>
        <dbReference type="ARBA" id="ARBA00022695"/>
    </source>
</evidence>
<keyword evidence="4 7" id="KW-0808">Transferase</keyword>
<comment type="caution">
    <text evidence="9">The sequence shown here is derived from an EMBL/GenBank/DDBJ whole genome shotgun (WGS) entry which is preliminary data.</text>
</comment>
<dbReference type="HOGENOM" id="CLU_029499_1_2_4"/>
<reference evidence="9 10" key="2">
    <citation type="submission" date="2011-10" db="EMBL/GenBank/DDBJ databases">
        <title>Draft genome sequence of Candidatus Burkholderia kirkii.</title>
        <authorList>
            <person name="Carlier A.L."/>
            <person name="Eberl L."/>
        </authorList>
    </citation>
    <scope>NUCLEOTIDE SEQUENCE [LARGE SCALE GENOMIC DNA]</scope>
    <source>
        <strain evidence="9 10">UZHbot1</strain>
    </source>
</reference>